<keyword evidence="4 6" id="KW-1133">Transmembrane helix</keyword>
<comment type="caution">
    <text evidence="7">The sequence shown here is derived from an EMBL/GenBank/DDBJ whole genome shotgun (WGS) entry which is preliminary data.</text>
</comment>
<feature type="transmembrane region" description="Helical" evidence="6">
    <location>
        <begin position="244"/>
        <end position="264"/>
    </location>
</feature>
<gene>
    <name evidence="7" type="ORF">SAMN02745910_02519</name>
</gene>
<dbReference type="InterPro" id="IPR001204">
    <property type="entry name" value="Phos_transporter"/>
</dbReference>
<evidence type="ECO:0000256" key="1">
    <source>
        <dbReference type="ARBA" id="ARBA00004141"/>
    </source>
</evidence>
<keyword evidence="3 6" id="KW-0812">Transmembrane</keyword>
<feature type="transmembrane region" description="Helical" evidence="6">
    <location>
        <begin position="168"/>
        <end position="185"/>
    </location>
</feature>
<comment type="similarity">
    <text evidence="6">Belongs to the inorganic phosphate transporter (PiT) (TC 2.A.20) family.</text>
</comment>
<evidence type="ECO:0000313" key="7">
    <source>
        <dbReference type="EMBL" id="SFQ63715.1"/>
    </source>
</evidence>
<feature type="transmembrane region" description="Helical" evidence="6">
    <location>
        <begin position="322"/>
        <end position="342"/>
    </location>
</feature>
<dbReference type="PANTHER" id="PTHR11101">
    <property type="entry name" value="PHOSPHATE TRANSPORTER"/>
    <property type="match status" value="1"/>
</dbReference>
<dbReference type="Proteomes" id="UP000182762">
    <property type="component" value="Unassembled WGS sequence"/>
</dbReference>
<organism evidence="7 8">
    <name type="scientific">Priestia endophytica DSM 13796</name>
    <dbReference type="NCBI Taxonomy" id="1121089"/>
    <lineage>
        <taxon>Bacteria</taxon>
        <taxon>Bacillati</taxon>
        <taxon>Bacillota</taxon>
        <taxon>Bacilli</taxon>
        <taxon>Bacillales</taxon>
        <taxon>Bacillaceae</taxon>
        <taxon>Priestia</taxon>
    </lineage>
</organism>
<proteinExistence type="inferred from homology"/>
<protein>
    <recommendedName>
        <fullName evidence="6">Phosphate transporter</fullName>
    </recommendedName>
</protein>
<evidence type="ECO:0000256" key="3">
    <source>
        <dbReference type="ARBA" id="ARBA00022692"/>
    </source>
</evidence>
<dbReference type="EMBL" id="FOXX01000005">
    <property type="protein sequence ID" value="SFQ63715.1"/>
    <property type="molecule type" value="Genomic_DNA"/>
</dbReference>
<accession>A0A1I6A511</accession>
<sequence length="360" mass="38044">MTMFTTIAIIIALFFAMNIGASGAAATMGVAYGSGAIKTKRTALLICSLFILLGSYFGTEVVKTIGSGIIPEGIASVKIAVIILLAATSTLFFANLMGIPLSTSEVTVGAVVGVGVAYQALYISSILEIVFFWVFVPVFSFFITYIIRKWIMTQKRREKFGEKQGREKYLVVFLLVAGCFEAFSAGMNNVANAVGPLVGAGVISPSFGVIVGGVFIALGALLLGGRVLETNGKKITALSKGEGIMISLTGGGLVFVASLFGLPIPLTQVTTSSIIGVGTAKQGAGIWQKSIVFQMVKVWVVSPIFSLMISYGLVKLTIQDDWYSFFVIIICCLATLGTVSLAQNSSKKKLKVTSAERTTL</sequence>
<evidence type="ECO:0000256" key="6">
    <source>
        <dbReference type="RuleBase" id="RU363058"/>
    </source>
</evidence>
<evidence type="ECO:0000313" key="8">
    <source>
        <dbReference type="Proteomes" id="UP000182762"/>
    </source>
</evidence>
<keyword evidence="8" id="KW-1185">Reference proteome</keyword>
<dbReference type="PANTHER" id="PTHR11101:SF80">
    <property type="entry name" value="PHOSPHATE TRANSPORTER"/>
    <property type="match status" value="1"/>
</dbReference>
<evidence type="ECO:0000256" key="2">
    <source>
        <dbReference type="ARBA" id="ARBA00022448"/>
    </source>
</evidence>
<keyword evidence="6" id="KW-0592">Phosphate transport</keyword>
<reference evidence="7 8" key="1">
    <citation type="submission" date="2016-10" db="EMBL/GenBank/DDBJ databases">
        <authorList>
            <person name="Varghese N."/>
            <person name="Submissions S."/>
        </authorList>
    </citation>
    <scope>NUCLEOTIDE SEQUENCE [LARGE SCALE GENOMIC DNA]</scope>
    <source>
        <strain evidence="7 8">DSM 13796</strain>
    </source>
</reference>
<comment type="subcellular location">
    <subcellularLocation>
        <location evidence="1 6">Membrane</location>
        <topology evidence="1 6">Multi-pass membrane protein</topology>
    </subcellularLocation>
</comment>
<feature type="transmembrane region" description="Helical" evidence="6">
    <location>
        <begin position="197"/>
        <end position="223"/>
    </location>
</feature>
<keyword evidence="2 6" id="KW-0813">Transport</keyword>
<dbReference type="Pfam" id="PF01384">
    <property type="entry name" value="PHO4"/>
    <property type="match status" value="1"/>
</dbReference>
<evidence type="ECO:0000256" key="4">
    <source>
        <dbReference type="ARBA" id="ARBA00022989"/>
    </source>
</evidence>
<evidence type="ECO:0000256" key="5">
    <source>
        <dbReference type="ARBA" id="ARBA00023136"/>
    </source>
</evidence>
<feature type="transmembrane region" description="Helical" evidence="6">
    <location>
        <begin position="43"/>
        <end position="59"/>
    </location>
</feature>
<feature type="transmembrane region" description="Helical" evidence="6">
    <location>
        <begin position="121"/>
        <end position="147"/>
    </location>
</feature>
<feature type="transmembrane region" description="Helical" evidence="6">
    <location>
        <begin position="79"/>
        <end position="101"/>
    </location>
</feature>
<keyword evidence="5 6" id="KW-0472">Membrane</keyword>
<name>A0A1I6A511_9BACI</name>